<keyword evidence="2" id="KW-0216">Detoxification</keyword>
<evidence type="ECO:0000256" key="5">
    <source>
        <dbReference type="ARBA" id="ARBA00047960"/>
    </source>
</evidence>
<dbReference type="InterPro" id="IPR045073">
    <property type="entry name" value="Omega/Tau-like"/>
</dbReference>
<keyword evidence="3" id="KW-0808">Transferase</keyword>
<name>A0ABQ7YJW7_BRANA</name>
<feature type="domain" description="GST N-terminal" evidence="6">
    <location>
        <begin position="34"/>
        <end position="115"/>
    </location>
</feature>
<dbReference type="CDD" id="cd03185">
    <property type="entry name" value="GST_C_Tau"/>
    <property type="match status" value="1"/>
</dbReference>
<dbReference type="Gene3D" id="3.40.30.10">
    <property type="entry name" value="Glutaredoxin"/>
    <property type="match status" value="1"/>
</dbReference>
<dbReference type="InterPro" id="IPR045074">
    <property type="entry name" value="GST_C_Tau"/>
</dbReference>
<dbReference type="SUPFAM" id="SSF47616">
    <property type="entry name" value="GST C-terminal domain-like"/>
    <property type="match status" value="1"/>
</dbReference>
<keyword evidence="9" id="KW-1185">Reference proteome</keyword>
<dbReference type="SFLD" id="SFLDG00358">
    <property type="entry name" value="Main_(cytGST)"/>
    <property type="match status" value="1"/>
</dbReference>
<comment type="similarity">
    <text evidence="4">Belongs to the GST superfamily. Tau family.</text>
</comment>
<protein>
    <recommendedName>
        <fullName evidence="1">glutathione transferase</fullName>
        <ecNumber evidence="1">2.5.1.18</ecNumber>
    </recommendedName>
</protein>
<proteinExistence type="inferred from homology"/>
<feature type="non-terminal residue" evidence="8">
    <location>
        <position position="1"/>
    </location>
</feature>
<evidence type="ECO:0000259" key="6">
    <source>
        <dbReference type="PROSITE" id="PS50404"/>
    </source>
</evidence>
<organism evidence="8 9">
    <name type="scientific">Brassica napus</name>
    <name type="common">Rape</name>
    <dbReference type="NCBI Taxonomy" id="3708"/>
    <lineage>
        <taxon>Eukaryota</taxon>
        <taxon>Viridiplantae</taxon>
        <taxon>Streptophyta</taxon>
        <taxon>Embryophyta</taxon>
        <taxon>Tracheophyta</taxon>
        <taxon>Spermatophyta</taxon>
        <taxon>Magnoliopsida</taxon>
        <taxon>eudicotyledons</taxon>
        <taxon>Gunneridae</taxon>
        <taxon>Pentapetalae</taxon>
        <taxon>rosids</taxon>
        <taxon>malvids</taxon>
        <taxon>Brassicales</taxon>
        <taxon>Brassicaceae</taxon>
        <taxon>Brassiceae</taxon>
        <taxon>Brassica</taxon>
    </lineage>
</organism>
<dbReference type="EC" id="2.5.1.18" evidence="1"/>
<dbReference type="InterPro" id="IPR010987">
    <property type="entry name" value="Glutathione-S-Trfase_C-like"/>
</dbReference>
<evidence type="ECO:0000256" key="3">
    <source>
        <dbReference type="ARBA" id="ARBA00022679"/>
    </source>
</evidence>
<evidence type="ECO:0000256" key="1">
    <source>
        <dbReference type="ARBA" id="ARBA00012452"/>
    </source>
</evidence>
<dbReference type="PANTHER" id="PTHR11260:SF742">
    <property type="entry name" value="GLUTATHIONE S-TRANSFERASE"/>
    <property type="match status" value="1"/>
</dbReference>
<evidence type="ECO:0000259" key="7">
    <source>
        <dbReference type="PROSITE" id="PS50405"/>
    </source>
</evidence>
<dbReference type="InterPro" id="IPR036249">
    <property type="entry name" value="Thioredoxin-like_sf"/>
</dbReference>
<dbReference type="CDD" id="cd03058">
    <property type="entry name" value="GST_N_Tau"/>
    <property type="match status" value="1"/>
</dbReference>
<gene>
    <name evidence="8" type="ORF">HID58_075543</name>
</gene>
<dbReference type="InterPro" id="IPR040079">
    <property type="entry name" value="Glutathione_S-Trfase"/>
</dbReference>
<dbReference type="Gene3D" id="1.20.1050.10">
    <property type="match status" value="1"/>
</dbReference>
<comment type="catalytic activity">
    <reaction evidence="5">
        <text>RX + glutathione = an S-substituted glutathione + a halide anion + H(+)</text>
        <dbReference type="Rhea" id="RHEA:16437"/>
        <dbReference type="ChEBI" id="CHEBI:15378"/>
        <dbReference type="ChEBI" id="CHEBI:16042"/>
        <dbReference type="ChEBI" id="CHEBI:17792"/>
        <dbReference type="ChEBI" id="CHEBI:57925"/>
        <dbReference type="ChEBI" id="CHEBI:90779"/>
        <dbReference type="EC" id="2.5.1.18"/>
    </reaction>
</comment>
<evidence type="ECO:0000256" key="4">
    <source>
        <dbReference type="ARBA" id="ARBA00025743"/>
    </source>
</evidence>
<evidence type="ECO:0000313" key="9">
    <source>
        <dbReference type="Proteomes" id="UP000824890"/>
    </source>
</evidence>
<dbReference type="PROSITE" id="PS50405">
    <property type="entry name" value="GST_CTER"/>
    <property type="match status" value="1"/>
</dbReference>
<dbReference type="SFLD" id="SFLDG01152">
    <property type="entry name" value="Main.3:_Omega-_and_Tau-like"/>
    <property type="match status" value="1"/>
</dbReference>
<dbReference type="EMBL" id="JAGKQM010000017">
    <property type="protein sequence ID" value="KAH0868521.1"/>
    <property type="molecule type" value="Genomic_DNA"/>
</dbReference>
<evidence type="ECO:0000313" key="8">
    <source>
        <dbReference type="EMBL" id="KAH0868521.1"/>
    </source>
</evidence>
<dbReference type="InterPro" id="IPR004045">
    <property type="entry name" value="Glutathione_S-Trfase_N"/>
</dbReference>
<dbReference type="PANTHER" id="PTHR11260">
    <property type="entry name" value="GLUTATHIONE S-TRANSFERASE, GST, SUPERFAMILY, GST DOMAIN CONTAINING"/>
    <property type="match status" value="1"/>
</dbReference>
<feature type="domain" description="GST C-terminal" evidence="7">
    <location>
        <begin position="121"/>
        <end position="253"/>
    </location>
</feature>
<reference evidence="8 9" key="1">
    <citation type="submission" date="2021-05" db="EMBL/GenBank/DDBJ databases">
        <title>Genome Assembly of Synthetic Allotetraploid Brassica napus Reveals Homoeologous Exchanges between Subgenomes.</title>
        <authorList>
            <person name="Davis J.T."/>
        </authorList>
    </citation>
    <scope>NUCLEOTIDE SEQUENCE [LARGE SCALE GENOMIC DNA]</scope>
    <source>
        <strain evidence="9">cv. Da-Ae</strain>
        <tissue evidence="8">Seedling</tissue>
    </source>
</reference>
<evidence type="ECO:0000256" key="2">
    <source>
        <dbReference type="ARBA" id="ARBA00022575"/>
    </source>
</evidence>
<accession>A0ABQ7YJW7</accession>
<comment type="caution">
    <text evidence="8">The sequence shown here is derived from an EMBL/GenBank/DDBJ whole genome shotgun (WGS) entry which is preliminary data.</text>
</comment>
<dbReference type="PROSITE" id="PS50404">
    <property type="entry name" value="GST_NTER"/>
    <property type="match status" value="1"/>
</dbReference>
<dbReference type="Proteomes" id="UP000824890">
    <property type="component" value="Unassembled WGS sequence"/>
</dbReference>
<dbReference type="SFLD" id="SFLDS00019">
    <property type="entry name" value="Glutathione_Transferase_(cytos"/>
    <property type="match status" value="1"/>
</dbReference>
<dbReference type="InterPro" id="IPR036282">
    <property type="entry name" value="Glutathione-S-Trfase_C_sf"/>
</dbReference>
<sequence>LTTSLLYTHTHPKSEITLQINKHHKKTKEMAQNDTVKLIGSWASPFSIRARAALHLKSVKYEYLDEPDVLRSKSELLLKSNPIFKKVPVLIHGDVSICESLNIVQYIDEAWSSGPSILPSHPVERANARFWAIFIDEKIFGSLEAVGGAKDDEGRMAAAGKLMENLAILEEAFQKSSKGLGFFGGENIGFLDLACGTLLGPVSVIEAFSGVKFLRQETTPGLIQWAQKFRAHEAVKPYMPTPEEFVAFAKKKFNVE</sequence>
<dbReference type="SUPFAM" id="SSF52833">
    <property type="entry name" value="Thioredoxin-like"/>
    <property type="match status" value="1"/>
</dbReference>
<dbReference type="Pfam" id="PF02798">
    <property type="entry name" value="GST_N"/>
    <property type="match status" value="1"/>
</dbReference>